<sequence>MSGAEENPGLFDPSEGGKARARKLTPEQRREIARRAAETRWDSSIPQAQYTGVLAIGDSRIDCAVLPDSTRVLSQGTVLSALGRAPSMGGRKSGDAARRAPFISAGNLDDFITPATLERLEPIRYRLPGQRFVSTGYRADALPMVCEVYLAARSAGALKDSQLAIAQAAELLMRSLAQVGIQALVDEATGYQEVRARDELQNLLKKYVSESFRPWVQVFPQEFFREIYRLYGWEYREGKTRHPQYIGKLINQYIYEPLPDGVLDELQRVNPRNESGNRPRKHHQHLTVDTGNEHLDKQIMAVTTLLQVSEDLDQFKELFARRFPKVSERRVLRVNVNDNDGVVTLFEDDWLTEVTS</sequence>
<name>A0ABY4FP74_9MICO</name>
<dbReference type="Proteomes" id="UP000831786">
    <property type="component" value="Chromosome"/>
</dbReference>
<protein>
    <submittedName>
        <fullName evidence="3">P63C domain-containing protein</fullName>
    </submittedName>
</protein>
<gene>
    <name evidence="3" type="ORF">MUN78_04360</name>
</gene>
<feature type="domain" description="Bacteriophage Mx8 p63 C-terminal" evidence="2">
    <location>
        <begin position="203"/>
        <end position="295"/>
    </location>
</feature>
<reference evidence="3 4" key="1">
    <citation type="submission" date="2022-04" db="EMBL/GenBank/DDBJ databases">
        <title>Leucobacter sp. isolated from rhizosphere of garlic.</title>
        <authorList>
            <person name="Won M."/>
            <person name="Lee C.-M."/>
            <person name="Woen H.-Y."/>
            <person name="Kwon S.-W."/>
        </authorList>
    </citation>
    <scope>NUCLEOTIDE SEQUENCE [LARGE SCALE GENOMIC DNA]</scope>
    <source>
        <strain evidence="3 4">H21R-40</strain>
    </source>
</reference>
<evidence type="ECO:0000313" key="3">
    <source>
        <dbReference type="EMBL" id="UOQ58084.1"/>
    </source>
</evidence>
<feature type="region of interest" description="Disordered" evidence="1">
    <location>
        <begin position="1"/>
        <end position="29"/>
    </location>
</feature>
<dbReference type="RefSeq" id="WP_244729045.1">
    <property type="nucleotide sequence ID" value="NZ_CP095045.1"/>
</dbReference>
<evidence type="ECO:0000256" key="1">
    <source>
        <dbReference type="SAM" id="MobiDB-lite"/>
    </source>
</evidence>
<evidence type="ECO:0000313" key="4">
    <source>
        <dbReference type="Proteomes" id="UP000831786"/>
    </source>
</evidence>
<evidence type="ECO:0000259" key="2">
    <source>
        <dbReference type="Pfam" id="PF10546"/>
    </source>
</evidence>
<dbReference type="EMBL" id="CP095045">
    <property type="protein sequence ID" value="UOQ58084.1"/>
    <property type="molecule type" value="Genomic_DNA"/>
</dbReference>
<keyword evidence="4" id="KW-1185">Reference proteome</keyword>
<dbReference type="InterPro" id="IPR018874">
    <property type="entry name" value="Phage_Mx8_p63_C"/>
</dbReference>
<proteinExistence type="predicted"/>
<dbReference type="Pfam" id="PF10546">
    <property type="entry name" value="P63C"/>
    <property type="match status" value="1"/>
</dbReference>
<organism evidence="3 4">
    <name type="scientific">Leucobacter allii</name>
    <dbReference type="NCBI Taxonomy" id="2932247"/>
    <lineage>
        <taxon>Bacteria</taxon>
        <taxon>Bacillati</taxon>
        <taxon>Actinomycetota</taxon>
        <taxon>Actinomycetes</taxon>
        <taxon>Micrococcales</taxon>
        <taxon>Microbacteriaceae</taxon>
        <taxon>Leucobacter</taxon>
    </lineage>
</organism>
<accession>A0ABY4FP74</accession>